<reference evidence="2 3" key="1">
    <citation type="journal article" date="2018" name="Mol. Biol. Evol.">
        <title>Broad Genomic Sampling Reveals a Smut Pathogenic Ancestry of the Fungal Clade Ustilaginomycotina.</title>
        <authorList>
            <person name="Kijpornyongpan T."/>
            <person name="Mondo S.J."/>
            <person name="Barry K."/>
            <person name="Sandor L."/>
            <person name="Lee J."/>
            <person name="Lipzen A."/>
            <person name="Pangilinan J."/>
            <person name="LaButti K."/>
            <person name="Hainaut M."/>
            <person name="Henrissat B."/>
            <person name="Grigoriev I.V."/>
            <person name="Spatafora J.W."/>
            <person name="Aime M.C."/>
        </authorList>
    </citation>
    <scope>NUCLEOTIDE SEQUENCE [LARGE SCALE GENOMIC DNA]</scope>
    <source>
        <strain evidence="2 3">MCA 4198</strain>
    </source>
</reference>
<dbReference type="EMBL" id="KZ819634">
    <property type="protein sequence ID" value="PWN92817.1"/>
    <property type="molecule type" value="Genomic_DNA"/>
</dbReference>
<dbReference type="AlphaFoldDB" id="A0A316YTS7"/>
<gene>
    <name evidence="2" type="ORF">FA10DRAFT_257239</name>
</gene>
<feature type="chain" id="PRO_5016381614" evidence="1">
    <location>
        <begin position="22"/>
        <end position="328"/>
    </location>
</feature>
<sequence>MRLSFFHFSATFVLATSTAVAIKIPSHKHWGRQDPGRHWMFEDKENLAPKTINLTLQSKLPGSPIWIPCLTCLPGQSCTVELGTALVRGDKSISSQVERAYQQLKPSQRERCFICPPGKTCIIEAATPVPPKNPVWVIKTPTSGGNKANDSCIACLHSQLCKVTPSSKIMTNPLQDSIKTGQEDSWMFANKTGHSSDLPFPNTADQAAEACKSSKETVIVEGNGQLPILSGNPLRFIVCPKGGSGALSTTKRSVDVYLIRRLTSAEWKQQRDLQQVPETGFELHEVLKLYEIAPNEAVPRLMSGIYTLLFKERGEDDWQTYQKDLAFD</sequence>
<keyword evidence="1" id="KW-0732">Signal</keyword>
<dbReference type="GeneID" id="37041762"/>
<name>A0A316YTS7_9BASI</name>
<organism evidence="2 3">
    <name type="scientific">Acaromyces ingoldii</name>
    <dbReference type="NCBI Taxonomy" id="215250"/>
    <lineage>
        <taxon>Eukaryota</taxon>
        <taxon>Fungi</taxon>
        <taxon>Dikarya</taxon>
        <taxon>Basidiomycota</taxon>
        <taxon>Ustilaginomycotina</taxon>
        <taxon>Exobasidiomycetes</taxon>
        <taxon>Exobasidiales</taxon>
        <taxon>Cryptobasidiaceae</taxon>
        <taxon>Acaromyces</taxon>
    </lineage>
</organism>
<evidence type="ECO:0000256" key="1">
    <source>
        <dbReference type="SAM" id="SignalP"/>
    </source>
</evidence>
<protein>
    <submittedName>
        <fullName evidence="2">Uncharacterized protein</fullName>
    </submittedName>
</protein>
<dbReference type="Proteomes" id="UP000245768">
    <property type="component" value="Unassembled WGS sequence"/>
</dbReference>
<accession>A0A316YTS7</accession>
<keyword evidence="3" id="KW-1185">Reference proteome</keyword>
<proteinExistence type="predicted"/>
<dbReference type="InParanoid" id="A0A316YTS7"/>
<evidence type="ECO:0000313" key="2">
    <source>
        <dbReference type="EMBL" id="PWN92817.1"/>
    </source>
</evidence>
<evidence type="ECO:0000313" key="3">
    <source>
        <dbReference type="Proteomes" id="UP000245768"/>
    </source>
</evidence>
<feature type="signal peptide" evidence="1">
    <location>
        <begin position="1"/>
        <end position="21"/>
    </location>
</feature>
<dbReference type="RefSeq" id="XP_025380015.1">
    <property type="nucleotide sequence ID" value="XM_025519846.1"/>
</dbReference>